<dbReference type="EMBL" id="LPWD01000470">
    <property type="protein sequence ID" value="ODR93396.1"/>
    <property type="molecule type" value="Genomic_DNA"/>
</dbReference>
<keyword evidence="3" id="KW-1185">Reference proteome</keyword>
<protein>
    <recommendedName>
        <fullName evidence="4">Transmembrane protein</fullName>
    </recommendedName>
</protein>
<feature type="transmembrane region" description="Helical" evidence="1">
    <location>
        <begin position="12"/>
        <end position="38"/>
    </location>
</feature>
<accession>A0A1E3VK90</accession>
<keyword evidence="1" id="KW-0812">Transmembrane</keyword>
<keyword evidence="1" id="KW-1133">Transmembrane helix</keyword>
<feature type="transmembrane region" description="Helical" evidence="1">
    <location>
        <begin position="103"/>
        <end position="125"/>
    </location>
</feature>
<gene>
    <name evidence="2" type="ORF">AUC71_05290</name>
</gene>
<dbReference type="Proteomes" id="UP000095042">
    <property type="component" value="Unassembled WGS sequence"/>
</dbReference>
<sequence>MRLTMVRLYYRDSLWSLVAGPTIWAVHFLFCYITAAIFCAKSADPVADFYVLKIAIGAATLIALIGIAVAGIQAVDDWRRALNAEWAVDENSLPIRRRFVGRAAFLLAGLSAVATIYVGMTVLFVSSCR</sequence>
<dbReference type="AlphaFoldDB" id="A0A1E3VK90"/>
<reference evidence="2 3" key="1">
    <citation type="journal article" date="2016" name="Environ. Microbiol.">
        <title>New Methyloceanibacter diversity from North Sea sediments includes methanotroph containing solely the soluble methane monooxygenase.</title>
        <authorList>
            <person name="Vekeman B."/>
            <person name="Kerckhof F.M."/>
            <person name="Cremers G."/>
            <person name="de Vos P."/>
            <person name="Vandamme P."/>
            <person name="Boon N."/>
            <person name="Op den Camp H.J."/>
            <person name="Heylen K."/>
        </authorList>
    </citation>
    <scope>NUCLEOTIDE SEQUENCE [LARGE SCALE GENOMIC DNA]</scope>
    <source>
        <strain evidence="2 3">R-67177</strain>
    </source>
</reference>
<name>A0A1E3VK90_9HYPH</name>
<feature type="transmembrane region" description="Helical" evidence="1">
    <location>
        <begin position="50"/>
        <end position="72"/>
    </location>
</feature>
<organism evidence="2 3">
    <name type="scientific">Methyloceanibacter marginalis</name>
    <dbReference type="NCBI Taxonomy" id="1774971"/>
    <lineage>
        <taxon>Bacteria</taxon>
        <taxon>Pseudomonadati</taxon>
        <taxon>Pseudomonadota</taxon>
        <taxon>Alphaproteobacteria</taxon>
        <taxon>Hyphomicrobiales</taxon>
        <taxon>Hyphomicrobiaceae</taxon>
        <taxon>Methyloceanibacter</taxon>
    </lineage>
</organism>
<proteinExistence type="predicted"/>
<evidence type="ECO:0008006" key="4">
    <source>
        <dbReference type="Google" id="ProtNLM"/>
    </source>
</evidence>
<keyword evidence="1" id="KW-0472">Membrane</keyword>
<evidence type="ECO:0000313" key="3">
    <source>
        <dbReference type="Proteomes" id="UP000095042"/>
    </source>
</evidence>
<comment type="caution">
    <text evidence="2">The sequence shown here is derived from an EMBL/GenBank/DDBJ whole genome shotgun (WGS) entry which is preliminary data.</text>
</comment>
<evidence type="ECO:0000313" key="2">
    <source>
        <dbReference type="EMBL" id="ODR93396.1"/>
    </source>
</evidence>
<evidence type="ECO:0000256" key="1">
    <source>
        <dbReference type="SAM" id="Phobius"/>
    </source>
</evidence>